<keyword evidence="6" id="KW-1185">Reference proteome</keyword>
<reference evidence="5 6" key="1">
    <citation type="submission" date="2023-04" db="EMBL/GenBank/DDBJ databases">
        <title>Genome of Basidiobolus ranarum AG-B5.</title>
        <authorList>
            <person name="Stajich J.E."/>
            <person name="Carter-House D."/>
            <person name="Gryganskyi A."/>
        </authorList>
    </citation>
    <scope>NUCLEOTIDE SEQUENCE [LARGE SCALE GENOMIC DNA]</scope>
    <source>
        <strain evidence="5 6">AG-B5</strain>
    </source>
</reference>
<protein>
    <recommendedName>
        <fullName evidence="4">SH3 domain-containing protein</fullName>
    </recommendedName>
</protein>
<accession>A0ABR2WHD6</accession>
<evidence type="ECO:0000256" key="1">
    <source>
        <dbReference type="ARBA" id="ARBA00022443"/>
    </source>
</evidence>
<proteinExistence type="predicted"/>
<dbReference type="EMBL" id="JASJQH010001705">
    <property type="protein sequence ID" value="KAK9760914.1"/>
    <property type="molecule type" value="Genomic_DNA"/>
</dbReference>
<feature type="compositionally biased region" description="Basic and acidic residues" evidence="3">
    <location>
        <begin position="89"/>
        <end position="100"/>
    </location>
</feature>
<name>A0ABR2WHD6_9FUNG</name>
<evidence type="ECO:0000313" key="6">
    <source>
        <dbReference type="Proteomes" id="UP001479436"/>
    </source>
</evidence>
<dbReference type="PRINTS" id="PR00452">
    <property type="entry name" value="SH3DOMAIN"/>
</dbReference>
<evidence type="ECO:0000259" key="4">
    <source>
        <dbReference type="PROSITE" id="PS50002"/>
    </source>
</evidence>
<feature type="domain" description="SH3" evidence="4">
    <location>
        <begin position="7"/>
        <end position="66"/>
    </location>
</feature>
<sequence length="192" mass="21629">MSSVNTILPTRVIALFPYESNVAGDLTFEKEEIIEVVGRENENWWKGRIDHRVGVFPKNFVEPLEEESLPPPPPLPPRRPEENASESRPGLREELSKPDLWRSNTLNVQARGRDLESAGRNLLRSNTVSANQSSTQGLEKTIKPNEITAKYGGQIIGKSFEGLSKSNHDNIRRIHEESGNPLLKKNITINEK</sequence>
<gene>
    <name evidence="5" type="ORF">K7432_014598</name>
</gene>
<dbReference type="InterPro" id="IPR036028">
    <property type="entry name" value="SH3-like_dom_sf"/>
</dbReference>
<evidence type="ECO:0000313" key="5">
    <source>
        <dbReference type="EMBL" id="KAK9760914.1"/>
    </source>
</evidence>
<dbReference type="Gene3D" id="2.30.30.40">
    <property type="entry name" value="SH3 Domains"/>
    <property type="match status" value="1"/>
</dbReference>
<evidence type="ECO:0000256" key="3">
    <source>
        <dbReference type="SAM" id="MobiDB-lite"/>
    </source>
</evidence>
<dbReference type="CDD" id="cd00174">
    <property type="entry name" value="SH3"/>
    <property type="match status" value="1"/>
</dbReference>
<dbReference type="PANTHER" id="PTHR45929:SF7">
    <property type="entry name" value="LAS SEVENTEEN-BINDING PROTEIN 1"/>
    <property type="match status" value="1"/>
</dbReference>
<feature type="non-terminal residue" evidence="5">
    <location>
        <position position="192"/>
    </location>
</feature>
<feature type="compositionally biased region" description="Polar residues" evidence="3">
    <location>
        <begin position="123"/>
        <end position="138"/>
    </location>
</feature>
<dbReference type="Pfam" id="PF00018">
    <property type="entry name" value="SH3_1"/>
    <property type="match status" value="1"/>
</dbReference>
<organism evidence="5 6">
    <name type="scientific">Basidiobolus ranarum</name>
    <dbReference type="NCBI Taxonomy" id="34480"/>
    <lineage>
        <taxon>Eukaryota</taxon>
        <taxon>Fungi</taxon>
        <taxon>Fungi incertae sedis</taxon>
        <taxon>Zoopagomycota</taxon>
        <taxon>Entomophthoromycotina</taxon>
        <taxon>Basidiobolomycetes</taxon>
        <taxon>Basidiobolales</taxon>
        <taxon>Basidiobolaceae</taxon>
        <taxon>Basidiobolus</taxon>
    </lineage>
</organism>
<dbReference type="Proteomes" id="UP001479436">
    <property type="component" value="Unassembled WGS sequence"/>
</dbReference>
<dbReference type="SMART" id="SM00326">
    <property type="entry name" value="SH3"/>
    <property type="match status" value="1"/>
</dbReference>
<keyword evidence="1 2" id="KW-0728">SH3 domain</keyword>
<dbReference type="InterPro" id="IPR050670">
    <property type="entry name" value="STAM"/>
</dbReference>
<feature type="region of interest" description="Disordered" evidence="3">
    <location>
        <begin position="64"/>
        <end position="100"/>
    </location>
</feature>
<evidence type="ECO:0000256" key="2">
    <source>
        <dbReference type="PROSITE-ProRule" id="PRU00192"/>
    </source>
</evidence>
<comment type="caution">
    <text evidence="5">The sequence shown here is derived from an EMBL/GenBank/DDBJ whole genome shotgun (WGS) entry which is preliminary data.</text>
</comment>
<dbReference type="SUPFAM" id="SSF50044">
    <property type="entry name" value="SH3-domain"/>
    <property type="match status" value="1"/>
</dbReference>
<dbReference type="PROSITE" id="PS50002">
    <property type="entry name" value="SH3"/>
    <property type="match status" value="1"/>
</dbReference>
<dbReference type="PANTHER" id="PTHR45929">
    <property type="entry name" value="JAK PATHWAY SIGNAL TRANSDUCTION ADAPTOR MOLECULE"/>
    <property type="match status" value="1"/>
</dbReference>
<dbReference type="InterPro" id="IPR001452">
    <property type="entry name" value="SH3_domain"/>
</dbReference>
<feature type="region of interest" description="Disordered" evidence="3">
    <location>
        <begin position="118"/>
        <end position="141"/>
    </location>
</feature>
<dbReference type="PRINTS" id="PR00499">
    <property type="entry name" value="P67PHOX"/>
</dbReference>